<feature type="compositionally biased region" description="Basic and acidic residues" evidence="1">
    <location>
        <begin position="431"/>
        <end position="443"/>
    </location>
</feature>
<proteinExistence type="predicted"/>
<comment type="caution">
    <text evidence="2">The sequence shown here is derived from an EMBL/GenBank/DDBJ whole genome shotgun (WGS) entry which is preliminary data.</text>
</comment>
<dbReference type="SUPFAM" id="SSF53474">
    <property type="entry name" value="alpha/beta-Hydrolases"/>
    <property type="match status" value="1"/>
</dbReference>
<evidence type="ECO:0008006" key="4">
    <source>
        <dbReference type="Google" id="ProtNLM"/>
    </source>
</evidence>
<keyword evidence="3" id="KW-1185">Reference proteome</keyword>
<accession>A0A9X3MN33</accession>
<dbReference type="InterPro" id="IPR029058">
    <property type="entry name" value="AB_hydrolase_fold"/>
</dbReference>
<dbReference type="Proteomes" id="UP001149140">
    <property type="component" value="Unassembled WGS sequence"/>
</dbReference>
<evidence type="ECO:0000256" key="1">
    <source>
        <dbReference type="SAM" id="MobiDB-lite"/>
    </source>
</evidence>
<evidence type="ECO:0000313" key="3">
    <source>
        <dbReference type="Proteomes" id="UP001149140"/>
    </source>
</evidence>
<feature type="region of interest" description="Disordered" evidence="1">
    <location>
        <begin position="42"/>
        <end position="63"/>
    </location>
</feature>
<feature type="region of interest" description="Disordered" evidence="1">
    <location>
        <begin position="369"/>
        <end position="443"/>
    </location>
</feature>
<feature type="region of interest" description="Disordered" evidence="1">
    <location>
        <begin position="75"/>
        <end position="94"/>
    </location>
</feature>
<reference evidence="2" key="1">
    <citation type="submission" date="2022-10" db="EMBL/GenBank/DDBJ databases">
        <title>The WGS of Solirubrobacter ginsenosidimutans DSM 21036.</title>
        <authorList>
            <person name="Jiang Z."/>
        </authorList>
    </citation>
    <scope>NUCLEOTIDE SEQUENCE</scope>
    <source>
        <strain evidence="2">DSM 21036</strain>
    </source>
</reference>
<evidence type="ECO:0000313" key="2">
    <source>
        <dbReference type="EMBL" id="MDA0159279.1"/>
    </source>
</evidence>
<gene>
    <name evidence="2" type="ORF">OM076_03290</name>
</gene>
<dbReference type="EMBL" id="JAPDOD010000002">
    <property type="protein sequence ID" value="MDA0159279.1"/>
    <property type="molecule type" value="Genomic_DNA"/>
</dbReference>
<dbReference type="AlphaFoldDB" id="A0A9X3MN33"/>
<dbReference type="Gene3D" id="3.40.50.1820">
    <property type="entry name" value="alpha/beta hydrolase"/>
    <property type="match status" value="1"/>
</dbReference>
<sequence>MARERMTPRREDDTPRAPRTQENPVARVLALQRGAGNAAVAQLLRKDKTPQGDPPRAGGWNEAERDVAGTKRVPVDGITAGNQDPDVKKQSSEGAAGKAIVVVPNSVDVKAHPDVLLFFHGMGNLGYRERLTDDSSRGPAGSVHDVEADRMEQQLAHSGRNIVGVLPQGTSAATFGIADPQAYVTEVLAKAAAKLSVPAITSGRIIVSGHSGGGRPAVAAATKLTATAPTTDDEWFNQPPLFLFDGINGPNEANAIGDLMDKWLDADLVRLKASSDPVALLNRRAIRLRSTHTSSDLYTATNLGGNYDTEVSDGVDENKKPKTKTVTVKIAPERSLKGRIDGWFTKHKTELGPLAAQLRAQYDVPDQAVSGGHEATVGTGSLETDSKKRDAAPAGLTGASKTAGVPGYSGGGHLEESLSKLPPPPPPPKHAGLEAPERDEVPA</sequence>
<organism evidence="2 3">
    <name type="scientific">Solirubrobacter ginsenosidimutans</name>
    <dbReference type="NCBI Taxonomy" id="490573"/>
    <lineage>
        <taxon>Bacteria</taxon>
        <taxon>Bacillati</taxon>
        <taxon>Actinomycetota</taxon>
        <taxon>Thermoleophilia</taxon>
        <taxon>Solirubrobacterales</taxon>
        <taxon>Solirubrobacteraceae</taxon>
        <taxon>Solirubrobacter</taxon>
    </lineage>
</organism>
<protein>
    <recommendedName>
        <fullName evidence="4">Alpha/beta hydrolase</fullName>
    </recommendedName>
</protein>
<name>A0A9X3MN33_9ACTN</name>
<feature type="compositionally biased region" description="Basic and acidic residues" evidence="1">
    <location>
        <begin position="1"/>
        <end position="16"/>
    </location>
</feature>
<feature type="region of interest" description="Disordered" evidence="1">
    <location>
        <begin position="1"/>
        <end position="26"/>
    </location>
</feature>